<feature type="compositionally biased region" description="Polar residues" evidence="1">
    <location>
        <begin position="95"/>
        <end position="105"/>
    </location>
</feature>
<organism evidence="3 4">
    <name type="scientific">Rotaria magnacalcarata</name>
    <dbReference type="NCBI Taxonomy" id="392030"/>
    <lineage>
        <taxon>Eukaryota</taxon>
        <taxon>Metazoa</taxon>
        <taxon>Spiralia</taxon>
        <taxon>Gnathifera</taxon>
        <taxon>Rotifera</taxon>
        <taxon>Eurotatoria</taxon>
        <taxon>Bdelloidea</taxon>
        <taxon>Philodinida</taxon>
        <taxon>Philodinidae</taxon>
        <taxon>Rotaria</taxon>
    </lineage>
</organism>
<sequence length="384" mass="43782">MNYYHSLDAVDQQKITDLMAKYKCTFLTISAYNLVQLFKQVQTEGSDPDTNVKKEVVSHPQKSDPPPKLNLDDDQSDDQAQALPKIIKKPKVFTPKQTPKSNPPKNSRDSIVGGSMLRAARNKNRLAISDDTDEKLSQQTCDRLQHMLSMIDNSDEFSEFYDQLSSYLNVIRDGKRNIPDKDISFFTFSGETLNQFLDYLEKYHKYAIANFQPQEYRFITVLARLITRDPIKNIKLLPTKSCFNQKNITSTKSVGFGTKLSIVCGFDSRDNAASLSNKASEKVLPLKFKFNKTTSKAISEKGDRTKTRPIHVKTISANTPNGVTVKQSEIYLNTLFNNLNREIRDEYNNMTEGEILEINELNSITEINSKYNQMDEYINSCDAT</sequence>
<dbReference type="EMBL" id="CAJOBF010012484">
    <property type="protein sequence ID" value="CAF4319057.1"/>
    <property type="molecule type" value="Genomic_DNA"/>
</dbReference>
<protein>
    <submittedName>
        <fullName evidence="3">Uncharacterized protein</fullName>
    </submittedName>
</protein>
<dbReference type="Proteomes" id="UP000663842">
    <property type="component" value="Unassembled WGS sequence"/>
</dbReference>
<evidence type="ECO:0000313" key="4">
    <source>
        <dbReference type="Proteomes" id="UP000663842"/>
    </source>
</evidence>
<dbReference type="EMBL" id="CAJNRG010019401">
    <property type="protein sequence ID" value="CAF2272678.1"/>
    <property type="molecule type" value="Genomic_DNA"/>
</dbReference>
<feature type="non-terminal residue" evidence="3">
    <location>
        <position position="1"/>
    </location>
</feature>
<name>A0A820J6C2_9BILA</name>
<feature type="region of interest" description="Disordered" evidence="1">
    <location>
        <begin position="44"/>
        <end position="112"/>
    </location>
</feature>
<comment type="caution">
    <text evidence="3">The sequence shown here is derived from an EMBL/GenBank/DDBJ whole genome shotgun (WGS) entry which is preliminary data.</text>
</comment>
<proteinExistence type="predicted"/>
<evidence type="ECO:0000313" key="2">
    <source>
        <dbReference type="EMBL" id="CAF2272678.1"/>
    </source>
</evidence>
<dbReference type="Proteomes" id="UP000663887">
    <property type="component" value="Unassembled WGS sequence"/>
</dbReference>
<evidence type="ECO:0000313" key="3">
    <source>
        <dbReference type="EMBL" id="CAF4319057.1"/>
    </source>
</evidence>
<gene>
    <name evidence="3" type="ORF">UXM345_LOCUS34361</name>
    <name evidence="2" type="ORF">XDN619_LOCUS37242</name>
</gene>
<accession>A0A820J6C2</accession>
<dbReference type="AlphaFoldDB" id="A0A820J6C2"/>
<evidence type="ECO:0000256" key="1">
    <source>
        <dbReference type="SAM" id="MobiDB-lite"/>
    </source>
</evidence>
<reference evidence="3" key="1">
    <citation type="submission" date="2021-02" db="EMBL/GenBank/DDBJ databases">
        <authorList>
            <person name="Nowell W R."/>
        </authorList>
    </citation>
    <scope>NUCLEOTIDE SEQUENCE</scope>
</reference>